<evidence type="ECO:0000313" key="2">
    <source>
        <dbReference type="EMBL" id="SFM43390.1"/>
    </source>
</evidence>
<proteinExistence type="predicted"/>
<dbReference type="SUPFAM" id="SSF69279">
    <property type="entry name" value="Phage tail proteins"/>
    <property type="match status" value="1"/>
</dbReference>
<evidence type="ECO:0000313" key="3">
    <source>
        <dbReference type="Proteomes" id="UP000199520"/>
    </source>
</evidence>
<feature type="domain" description="YqbQ/XkdQ" evidence="1">
    <location>
        <begin position="27"/>
        <end position="322"/>
    </location>
</feature>
<gene>
    <name evidence="2" type="ORF">SAMN04490355_11341</name>
</gene>
<dbReference type="Proteomes" id="UP000199520">
    <property type="component" value="Unassembled WGS sequence"/>
</dbReference>
<dbReference type="RefSeq" id="WP_090945041.1">
    <property type="nucleotide sequence ID" value="NZ_FOTS01000134.1"/>
</dbReference>
<reference evidence="3" key="1">
    <citation type="submission" date="2016-10" db="EMBL/GenBank/DDBJ databases">
        <authorList>
            <person name="Varghese N."/>
            <person name="Submissions S."/>
        </authorList>
    </citation>
    <scope>NUCLEOTIDE SEQUENCE [LARGE SCALE GENOMIC DNA]</scope>
    <source>
        <strain evidence="3">DSM 13327</strain>
    </source>
</reference>
<dbReference type="Pfam" id="PF24032">
    <property type="entry name" value="YQBQ"/>
    <property type="match status" value="1"/>
</dbReference>
<keyword evidence="3" id="KW-1185">Reference proteome</keyword>
<sequence length="326" mass="36964">MIKYEFLIESKQTGNIYDASELIVEASYHTVIRGQAGKFQFELIKDAIIEYHEGDVVRFKVNDTPIFYGYVFSKDIDRWGRIKTVCYDQLRYLKARWSYTFSGVTATSVIKKIAQDFSLTTGTLADTGYTIASTMILQEKSLFDIIYYGLQQTQLNTGELYIFYDDFGALTLTQASSMYVDVVLGTSSLVTDYSYKTDIDKDTYNLIKLVRPNKDTGYGDAYIAKDETTMKKWGTLQKYEVVDENLNAAQIQAQAETCLTYYNRVLRTLKLDNCLGVVGLRAGHMVTIDIPDIGDISLSKKLLLDSVDHRFGNGKHVMSVGMRVII</sequence>
<dbReference type="AlphaFoldDB" id="A0A1I4QUJ8"/>
<dbReference type="STRING" id="1123291.SAMN04490355_11341"/>
<dbReference type="EMBL" id="FOTS01000134">
    <property type="protein sequence ID" value="SFM43390.1"/>
    <property type="molecule type" value="Genomic_DNA"/>
</dbReference>
<name>A0A1I4QUJ8_9FIRM</name>
<evidence type="ECO:0000259" key="1">
    <source>
        <dbReference type="Pfam" id="PF24032"/>
    </source>
</evidence>
<dbReference type="InterPro" id="IPR056937">
    <property type="entry name" value="YqbQ/XkdQ"/>
</dbReference>
<dbReference type="OrthoDB" id="1698671at2"/>
<accession>A0A1I4QUJ8</accession>
<protein>
    <recommendedName>
        <fullName evidence="1">YqbQ/XkdQ domain-containing protein</fullName>
    </recommendedName>
</protein>
<organism evidence="2 3">
    <name type="scientific">Pelosinus propionicus DSM 13327</name>
    <dbReference type="NCBI Taxonomy" id="1123291"/>
    <lineage>
        <taxon>Bacteria</taxon>
        <taxon>Bacillati</taxon>
        <taxon>Bacillota</taxon>
        <taxon>Negativicutes</taxon>
        <taxon>Selenomonadales</taxon>
        <taxon>Sporomusaceae</taxon>
        <taxon>Pelosinus</taxon>
    </lineage>
</organism>